<evidence type="ECO:0000313" key="5">
    <source>
        <dbReference type="Proteomes" id="UP000248987"/>
    </source>
</evidence>
<dbReference type="NCBIfam" id="TIGR04183">
    <property type="entry name" value="Por_Secre_tail"/>
    <property type="match status" value="1"/>
</dbReference>
<evidence type="ECO:0000256" key="2">
    <source>
        <dbReference type="SAM" id="SignalP"/>
    </source>
</evidence>
<dbReference type="InterPro" id="IPR026444">
    <property type="entry name" value="Secre_tail"/>
</dbReference>
<accession>A0A1A7R213</accession>
<evidence type="ECO:0000259" key="3">
    <source>
        <dbReference type="Pfam" id="PF18962"/>
    </source>
</evidence>
<keyword evidence="1 2" id="KW-0732">Signal</keyword>
<name>A0A1A7R213_9FLAO</name>
<dbReference type="Proteomes" id="UP000248987">
    <property type="component" value="Unassembled WGS sequence"/>
</dbReference>
<feature type="chain" id="PRO_5030025512" evidence="2">
    <location>
        <begin position="20"/>
        <end position="229"/>
    </location>
</feature>
<comment type="caution">
    <text evidence="4">The sequence shown here is derived from an EMBL/GenBank/DDBJ whole genome shotgun (WGS) entry which is preliminary data.</text>
</comment>
<gene>
    <name evidence="4" type="ORF">LX77_01811</name>
</gene>
<proteinExistence type="predicted"/>
<keyword evidence="5" id="KW-1185">Reference proteome</keyword>
<dbReference type="RefSeq" id="WP_066432171.1">
    <property type="nucleotide sequence ID" value="NZ_LZRN01000008.1"/>
</dbReference>
<sequence length="229" mass="25408">MKKKYVVLTFLLLSYLGYSQITFNGCHPWFENQNFTFTNIGSDATGRNIFETTPINGDQSCGGLGTCEFRIYWSESNNQWEFTADSGNGDFIDPYLIFTNTNPSTPNPPSLTLGTWVEEVNITDGGCEGNLTASNAVLIGDVQDTTLSFADNNLSANIQLSPNPAHDYVSLSDSENKILRLEIYDISGKLILKESSVKNAINISYLTDGLYFVKLFGDESTFIKKLIKQ</sequence>
<evidence type="ECO:0000313" key="4">
    <source>
        <dbReference type="EMBL" id="RAJ24813.1"/>
    </source>
</evidence>
<organism evidence="4 5">
    <name type="scientific">Gelidibacter algens</name>
    <dbReference type="NCBI Taxonomy" id="49280"/>
    <lineage>
        <taxon>Bacteria</taxon>
        <taxon>Pseudomonadati</taxon>
        <taxon>Bacteroidota</taxon>
        <taxon>Flavobacteriia</taxon>
        <taxon>Flavobacteriales</taxon>
        <taxon>Flavobacteriaceae</taxon>
        <taxon>Gelidibacter</taxon>
    </lineage>
</organism>
<dbReference type="Pfam" id="PF18962">
    <property type="entry name" value="Por_Secre_tail"/>
    <property type="match status" value="1"/>
</dbReference>
<protein>
    <submittedName>
        <fullName evidence="4">Putative secreted protein (Por secretion system target)</fullName>
    </submittedName>
</protein>
<dbReference type="STRING" id="49280.A9996_05880"/>
<feature type="domain" description="Secretion system C-terminal sorting" evidence="3">
    <location>
        <begin position="162"/>
        <end position="227"/>
    </location>
</feature>
<evidence type="ECO:0000256" key="1">
    <source>
        <dbReference type="ARBA" id="ARBA00022729"/>
    </source>
</evidence>
<feature type="signal peptide" evidence="2">
    <location>
        <begin position="1"/>
        <end position="19"/>
    </location>
</feature>
<dbReference type="EMBL" id="QLLQ01000005">
    <property type="protein sequence ID" value="RAJ24813.1"/>
    <property type="molecule type" value="Genomic_DNA"/>
</dbReference>
<dbReference type="OrthoDB" id="1345084at2"/>
<dbReference type="AlphaFoldDB" id="A0A1A7R213"/>
<reference evidence="4 5" key="1">
    <citation type="submission" date="2018-06" db="EMBL/GenBank/DDBJ databases">
        <title>Genomic Encyclopedia of Archaeal and Bacterial Type Strains, Phase II (KMG-II): from individual species to whole genera.</title>
        <authorList>
            <person name="Goeker M."/>
        </authorList>
    </citation>
    <scope>NUCLEOTIDE SEQUENCE [LARGE SCALE GENOMIC DNA]</scope>
    <source>
        <strain evidence="4 5">DSM 12408</strain>
    </source>
</reference>